<dbReference type="RefSeq" id="WP_081153242.1">
    <property type="nucleotide sequence ID" value="NZ_CP020465.1"/>
</dbReference>
<evidence type="ECO:0000256" key="3">
    <source>
        <dbReference type="ARBA" id="ARBA00023163"/>
    </source>
</evidence>
<dbReference type="Pfam" id="PF12833">
    <property type="entry name" value="HTH_18"/>
    <property type="match status" value="1"/>
</dbReference>
<dbReference type="PANTHER" id="PTHR43280">
    <property type="entry name" value="ARAC-FAMILY TRANSCRIPTIONAL REGULATOR"/>
    <property type="match status" value="1"/>
</dbReference>
<evidence type="ECO:0000313" key="6">
    <source>
        <dbReference type="Proteomes" id="UP000202259"/>
    </source>
</evidence>
<dbReference type="OrthoDB" id="9816011at2"/>
<dbReference type="InterPro" id="IPR018060">
    <property type="entry name" value="HTH_AraC"/>
</dbReference>
<dbReference type="GO" id="GO:0003700">
    <property type="term" value="F:DNA-binding transcription factor activity"/>
    <property type="evidence" value="ECO:0007669"/>
    <property type="project" value="InterPro"/>
</dbReference>
<dbReference type="PRINTS" id="PR00032">
    <property type="entry name" value="HTHARAC"/>
</dbReference>
<dbReference type="InterPro" id="IPR020449">
    <property type="entry name" value="Tscrpt_reg_AraC-type_HTH"/>
</dbReference>
<dbReference type="InterPro" id="IPR013656">
    <property type="entry name" value="PAS_4"/>
</dbReference>
<dbReference type="Gene3D" id="1.10.10.60">
    <property type="entry name" value="Homeodomain-like"/>
    <property type="match status" value="1"/>
</dbReference>
<proteinExistence type="predicted"/>
<organism evidence="5 6">
    <name type="scientific">Cognaticolwellia beringensis</name>
    <dbReference type="NCBI Taxonomy" id="1967665"/>
    <lineage>
        <taxon>Bacteria</taxon>
        <taxon>Pseudomonadati</taxon>
        <taxon>Pseudomonadota</taxon>
        <taxon>Gammaproteobacteria</taxon>
        <taxon>Alteromonadales</taxon>
        <taxon>Colwelliaceae</taxon>
        <taxon>Cognaticolwellia</taxon>
    </lineage>
</organism>
<dbReference type="CDD" id="cd00130">
    <property type="entry name" value="PAS"/>
    <property type="match status" value="1"/>
</dbReference>
<dbReference type="PANTHER" id="PTHR43280:SF28">
    <property type="entry name" value="HTH-TYPE TRANSCRIPTIONAL ACTIVATOR RHAS"/>
    <property type="match status" value="1"/>
</dbReference>
<dbReference type="SUPFAM" id="SSF55785">
    <property type="entry name" value="PYP-like sensor domain (PAS domain)"/>
    <property type="match status" value="1"/>
</dbReference>
<name>A0A222GC16_9GAMM</name>
<keyword evidence="6" id="KW-1185">Reference proteome</keyword>
<dbReference type="InterPro" id="IPR018062">
    <property type="entry name" value="HTH_AraC-typ_CS"/>
</dbReference>
<keyword evidence="1" id="KW-0805">Transcription regulation</keyword>
<sequence>MSKLPVCVDKFINQFSVKQIIEMFDLMPDIIFWVKDEKGCFVYGNQLFLEHIGITSLGQIIGLSDYDFSPVHIAKQFSVDDQKVMQGEVVNNRLEMNNTKSGDIAWFTTSKRPLLNEQGQPIGSYGISRHLEKTSLVLAGMDALKEPVAYVRKNYMQQICLEELADITHLSISALERRFKKFLGKTPKQFINEVRLENARRLLIETNRAIANIANDTGFSDHSYFSRQFQKLFEQSPSAFRQQHCSNEKLSNDTTENVELA</sequence>
<evidence type="ECO:0000259" key="4">
    <source>
        <dbReference type="PROSITE" id="PS01124"/>
    </source>
</evidence>
<keyword evidence="3" id="KW-0804">Transcription</keyword>
<dbReference type="Pfam" id="PF08448">
    <property type="entry name" value="PAS_4"/>
    <property type="match status" value="1"/>
</dbReference>
<evidence type="ECO:0000256" key="2">
    <source>
        <dbReference type="ARBA" id="ARBA00023125"/>
    </source>
</evidence>
<evidence type="ECO:0000313" key="5">
    <source>
        <dbReference type="EMBL" id="ASP49341.1"/>
    </source>
</evidence>
<dbReference type="Proteomes" id="UP000202259">
    <property type="component" value="Chromosome"/>
</dbReference>
<reference evidence="5 6" key="1">
    <citation type="submission" date="2017-08" db="EMBL/GenBank/DDBJ databases">
        <title>Complete genome of Colwellia sp. NB097-1, a psychrophile bacterium ioslated from Bering Sea.</title>
        <authorList>
            <person name="Chen X."/>
        </authorList>
    </citation>
    <scope>NUCLEOTIDE SEQUENCE [LARGE SCALE GENOMIC DNA]</scope>
    <source>
        <strain evidence="5 6">NB097-1</strain>
    </source>
</reference>
<dbReference type="SMART" id="SM00342">
    <property type="entry name" value="HTH_ARAC"/>
    <property type="match status" value="1"/>
</dbReference>
<dbReference type="KEGG" id="cber:B5D82_17110"/>
<dbReference type="AlphaFoldDB" id="A0A222GC16"/>
<dbReference type="GO" id="GO:0043565">
    <property type="term" value="F:sequence-specific DNA binding"/>
    <property type="evidence" value="ECO:0007669"/>
    <property type="project" value="InterPro"/>
</dbReference>
<dbReference type="InterPro" id="IPR000014">
    <property type="entry name" value="PAS"/>
</dbReference>
<evidence type="ECO:0000256" key="1">
    <source>
        <dbReference type="ARBA" id="ARBA00023015"/>
    </source>
</evidence>
<dbReference type="SUPFAM" id="SSF46689">
    <property type="entry name" value="Homeodomain-like"/>
    <property type="match status" value="2"/>
</dbReference>
<dbReference type="InterPro" id="IPR035965">
    <property type="entry name" value="PAS-like_dom_sf"/>
</dbReference>
<gene>
    <name evidence="5" type="ORF">B5D82_17110</name>
</gene>
<feature type="domain" description="HTH araC/xylS-type" evidence="4">
    <location>
        <begin position="145"/>
        <end position="243"/>
    </location>
</feature>
<dbReference type="InterPro" id="IPR009057">
    <property type="entry name" value="Homeodomain-like_sf"/>
</dbReference>
<dbReference type="PROSITE" id="PS00041">
    <property type="entry name" value="HTH_ARAC_FAMILY_1"/>
    <property type="match status" value="1"/>
</dbReference>
<dbReference type="Gene3D" id="3.30.450.20">
    <property type="entry name" value="PAS domain"/>
    <property type="match status" value="1"/>
</dbReference>
<protein>
    <submittedName>
        <fullName evidence="5">AraC family transcriptional regulator</fullName>
    </submittedName>
</protein>
<accession>A0A222GC16</accession>
<keyword evidence="2" id="KW-0238">DNA-binding</keyword>
<dbReference type="PROSITE" id="PS01124">
    <property type="entry name" value="HTH_ARAC_FAMILY_2"/>
    <property type="match status" value="1"/>
</dbReference>
<dbReference type="EMBL" id="CP020465">
    <property type="protein sequence ID" value="ASP49341.1"/>
    <property type="molecule type" value="Genomic_DNA"/>
</dbReference>